<dbReference type="PANTHER" id="PTHR43668">
    <property type="entry name" value="ALLANTOINASE"/>
    <property type="match status" value="1"/>
</dbReference>
<dbReference type="Proteomes" id="UP000034881">
    <property type="component" value="Unassembled WGS sequence"/>
</dbReference>
<gene>
    <name evidence="7" type="ORF">UT77_C0003G0033</name>
</gene>
<feature type="domain" description="Amidohydrolase-related" evidence="6">
    <location>
        <begin position="6"/>
        <end position="296"/>
    </location>
</feature>
<dbReference type="GO" id="GO:0006145">
    <property type="term" value="P:purine nucleobase catabolic process"/>
    <property type="evidence" value="ECO:0007669"/>
    <property type="project" value="TreeGrafter"/>
</dbReference>
<name>A0A0G0QQ54_9BACT</name>
<dbReference type="GO" id="GO:0004038">
    <property type="term" value="F:allantoinase activity"/>
    <property type="evidence" value="ECO:0007669"/>
    <property type="project" value="TreeGrafter"/>
</dbReference>
<keyword evidence="4" id="KW-0479">Metal-binding</keyword>
<sequence>MSKIITLPGLIDTHVHLREPGATQKEDFQTGTKAAIAGGFTQVLDMPNNPIATINPEALSSKKKLAEGRVYCDIGFHFGASESSVQYFPQVAEQVFGLKVYMNQTTGDLLMSDDQVLEKVFSSWPKEKVLMVHAEGETLEKAISLAKRFGNKQSLRSGDLKLHVCHVSLKREIELIKAAKAEGMKISCEVACHHLFLKDTDVERLGSYGMMKPPLESKEDQEVLWQAVIDGTIDIVASDHAPHTREEKMGEKPMFGVPGLETTLPLLLTAVNDGRLSLDRLIELTHTNPKRIFSLPEQENTFVEVDPAIRYTLNAERLFTKCGWTPFNGMEVTGRVKKVVLREQLVYDGQNIFGPYGKVI</sequence>
<comment type="similarity">
    <text evidence="3">Belongs to the metallo-dependent hydrolases superfamily. DHOase family. Class I DHOase subfamily.</text>
</comment>
<dbReference type="InterPro" id="IPR006680">
    <property type="entry name" value="Amidohydro-rel"/>
</dbReference>
<dbReference type="EMBL" id="LBYB01000003">
    <property type="protein sequence ID" value="KKR42238.1"/>
    <property type="molecule type" value="Genomic_DNA"/>
</dbReference>
<dbReference type="PROSITE" id="PS00483">
    <property type="entry name" value="DIHYDROOROTASE_2"/>
    <property type="match status" value="1"/>
</dbReference>
<evidence type="ECO:0000256" key="4">
    <source>
        <dbReference type="ARBA" id="ARBA00022723"/>
    </source>
</evidence>
<evidence type="ECO:0000256" key="2">
    <source>
        <dbReference type="ARBA" id="ARBA00002368"/>
    </source>
</evidence>
<evidence type="ECO:0000313" key="8">
    <source>
        <dbReference type="Proteomes" id="UP000034881"/>
    </source>
</evidence>
<dbReference type="GO" id="GO:0046872">
    <property type="term" value="F:metal ion binding"/>
    <property type="evidence" value="ECO:0007669"/>
    <property type="project" value="UniProtKB-KW"/>
</dbReference>
<organism evidence="7 8">
    <name type="scientific">Candidatus Daviesbacteria bacterium GW2011_GWC2_40_12</name>
    <dbReference type="NCBI Taxonomy" id="1618431"/>
    <lineage>
        <taxon>Bacteria</taxon>
        <taxon>Candidatus Daviesiibacteriota</taxon>
    </lineage>
</organism>
<dbReference type="InterPro" id="IPR032466">
    <property type="entry name" value="Metal_Hydrolase"/>
</dbReference>
<dbReference type="SUPFAM" id="SSF51556">
    <property type="entry name" value="Metallo-dependent hydrolases"/>
    <property type="match status" value="1"/>
</dbReference>
<dbReference type="PANTHER" id="PTHR43668:SF2">
    <property type="entry name" value="ALLANTOINASE"/>
    <property type="match status" value="1"/>
</dbReference>
<protein>
    <recommendedName>
        <fullName evidence="6">Amidohydrolase-related domain-containing protein</fullName>
    </recommendedName>
</protein>
<accession>A0A0G0QQ54</accession>
<dbReference type="Gene3D" id="3.20.20.140">
    <property type="entry name" value="Metal-dependent hydrolases"/>
    <property type="match status" value="1"/>
</dbReference>
<dbReference type="FunFam" id="3.20.20.140:FF:000036">
    <property type="entry name" value="Carbamoyl-phosphate synthase large chain"/>
    <property type="match status" value="1"/>
</dbReference>
<dbReference type="InterPro" id="IPR011059">
    <property type="entry name" value="Metal-dep_hydrolase_composite"/>
</dbReference>
<dbReference type="InterPro" id="IPR002195">
    <property type="entry name" value="Dihydroorotase_CS"/>
</dbReference>
<reference evidence="7 8" key="1">
    <citation type="journal article" date="2015" name="Nature">
        <title>rRNA introns, odd ribosomes, and small enigmatic genomes across a large radiation of phyla.</title>
        <authorList>
            <person name="Brown C.T."/>
            <person name="Hug L.A."/>
            <person name="Thomas B.C."/>
            <person name="Sharon I."/>
            <person name="Castelle C.J."/>
            <person name="Singh A."/>
            <person name="Wilkins M.J."/>
            <person name="Williams K.H."/>
            <person name="Banfield J.F."/>
        </authorList>
    </citation>
    <scope>NUCLEOTIDE SEQUENCE [LARGE SCALE GENOMIC DNA]</scope>
</reference>
<dbReference type="PATRIC" id="fig|1618431.3.peg.490"/>
<proteinExistence type="inferred from homology"/>
<evidence type="ECO:0000256" key="5">
    <source>
        <dbReference type="ARBA" id="ARBA00022801"/>
    </source>
</evidence>
<comment type="cofactor">
    <cofactor evidence="1">
        <name>Zn(2+)</name>
        <dbReference type="ChEBI" id="CHEBI:29105"/>
    </cofactor>
</comment>
<evidence type="ECO:0000256" key="1">
    <source>
        <dbReference type="ARBA" id="ARBA00001947"/>
    </source>
</evidence>
<comment type="function">
    <text evidence="2">Catalyzes the reversible cyclization of carbamoyl aspartate to dihydroorotate.</text>
</comment>
<dbReference type="Pfam" id="PF01979">
    <property type="entry name" value="Amidohydro_1"/>
    <property type="match status" value="1"/>
</dbReference>
<dbReference type="SUPFAM" id="SSF51338">
    <property type="entry name" value="Composite domain of metallo-dependent hydrolases"/>
    <property type="match status" value="1"/>
</dbReference>
<evidence type="ECO:0000256" key="3">
    <source>
        <dbReference type="ARBA" id="ARBA00010286"/>
    </source>
</evidence>
<evidence type="ECO:0000313" key="7">
    <source>
        <dbReference type="EMBL" id="KKR42238.1"/>
    </source>
</evidence>
<keyword evidence="5" id="KW-0378">Hydrolase</keyword>
<comment type="caution">
    <text evidence="7">The sequence shown here is derived from an EMBL/GenBank/DDBJ whole genome shotgun (WGS) entry which is preliminary data.</text>
</comment>
<dbReference type="AlphaFoldDB" id="A0A0G0QQ54"/>
<dbReference type="GO" id="GO:0005737">
    <property type="term" value="C:cytoplasm"/>
    <property type="evidence" value="ECO:0007669"/>
    <property type="project" value="TreeGrafter"/>
</dbReference>
<dbReference type="InterPro" id="IPR050138">
    <property type="entry name" value="DHOase/Allantoinase_Hydrolase"/>
</dbReference>
<evidence type="ECO:0000259" key="6">
    <source>
        <dbReference type="Pfam" id="PF01979"/>
    </source>
</evidence>